<gene>
    <name evidence="8" type="ORF">SAMN05660236_0597</name>
</gene>
<feature type="transmembrane region" description="Helical" evidence="6">
    <location>
        <begin position="519"/>
        <end position="535"/>
    </location>
</feature>
<keyword evidence="9" id="KW-1185">Reference proteome</keyword>
<name>A0A1T5J0M4_9BACT</name>
<feature type="transmembrane region" description="Helical" evidence="6">
    <location>
        <begin position="199"/>
        <end position="220"/>
    </location>
</feature>
<evidence type="ECO:0000256" key="5">
    <source>
        <dbReference type="ARBA" id="ARBA00023136"/>
    </source>
</evidence>
<dbReference type="EMBL" id="FUZU01000001">
    <property type="protein sequence ID" value="SKC44743.1"/>
    <property type="molecule type" value="Genomic_DNA"/>
</dbReference>
<dbReference type="Gene3D" id="1.20.1740.10">
    <property type="entry name" value="Amino acid/polyamine transporter I"/>
    <property type="match status" value="1"/>
</dbReference>
<keyword evidence="5 6" id="KW-0472">Membrane</keyword>
<feature type="domain" description="Cationic amino acid transporter C-terminal" evidence="7">
    <location>
        <begin position="519"/>
        <end position="562"/>
    </location>
</feature>
<feature type="transmembrane region" description="Helical" evidence="6">
    <location>
        <begin position="40"/>
        <end position="62"/>
    </location>
</feature>
<evidence type="ECO:0000256" key="2">
    <source>
        <dbReference type="ARBA" id="ARBA00022448"/>
    </source>
</evidence>
<dbReference type="Pfam" id="PF13906">
    <property type="entry name" value="AA_permease_C"/>
    <property type="match status" value="1"/>
</dbReference>
<evidence type="ECO:0000259" key="7">
    <source>
        <dbReference type="Pfam" id="PF13906"/>
    </source>
</evidence>
<accession>A0A1T5J0M4</accession>
<feature type="transmembrane region" description="Helical" evidence="6">
    <location>
        <begin position="344"/>
        <end position="367"/>
    </location>
</feature>
<evidence type="ECO:0000256" key="4">
    <source>
        <dbReference type="ARBA" id="ARBA00022989"/>
    </source>
</evidence>
<feature type="transmembrane region" description="Helical" evidence="6">
    <location>
        <begin position="541"/>
        <end position="560"/>
    </location>
</feature>
<feature type="transmembrane region" description="Helical" evidence="6">
    <location>
        <begin position="110"/>
        <end position="134"/>
    </location>
</feature>
<dbReference type="AlphaFoldDB" id="A0A1T5J0M4"/>
<feature type="transmembrane region" description="Helical" evidence="6">
    <location>
        <begin position="424"/>
        <end position="445"/>
    </location>
</feature>
<dbReference type="PANTHER" id="PTHR43243:SF4">
    <property type="entry name" value="CATIONIC AMINO ACID TRANSPORTER 4"/>
    <property type="match status" value="1"/>
</dbReference>
<dbReference type="Proteomes" id="UP000190961">
    <property type="component" value="Unassembled WGS sequence"/>
</dbReference>
<evidence type="ECO:0000256" key="3">
    <source>
        <dbReference type="ARBA" id="ARBA00022692"/>
    </source>
</evidence>
<evidence type="ECO:0000313" key="9">
    <source>
        <dbReference type="Proteomes" id="UP000190961"/>
    </source>
</evidence>
<dbReference type="STRING" id="688867.SAMN05660236_0597"/>
<feature type="transmembrane region" description="Helical" evidence="6">
    <location>
        <begin position="457"/>
        <end position="476"/>
    </location>
</feature>
<feature type="transmembrane region" description="Helical" evidence="6">
    <location>
        <begin position="68"/>
        <end position="89"/>
    </location>
</feature>
<feature type="transmembrane region" description="Helical" evidence="6">
    <location>
        <begin position="496"/>
        <end position="514"/>
    </location>
</feature>
<evidence type="ECO:0000256" key="6">
    <source>
        <dbReference type="SAM" id="Phobius"/>
    </source>
</evidence>
<dbReference type="InterPro" id="IPR002293">
    <property type="entry name" value="AA/rel_permease1"/>
</dbReference>
<keyword evidence="2" id="KW-0813">Transport</keyword>
<feature type="transmembrane region" description="Helical" evidence="6">
    <location>
        <begin position="395"/>
        <end position="412"/>
    </location>
</feature>
<evidence type="ECO:0000313" key="8">
    <source>
        <dbReference type="EMBL" id="SKC44743.1"/>
    </source>
</evidence>
<comment type="subcellular location">
    <subcellularLocation>
        <location evidence="1">Membrane</location>
        <topology evidence="1">Multi-pass membrane protein</topology>
    </subcellularLocation>
</comment>
<proteinExistence type="predicted"/>
<dbReference type="Pfam" id="PF13520">
    <property type="entry name" value="AA_permease_2"/>
    <property type="match status" value="1"/>
</dbReference>
<dbReference type="InterPro" id="IPR029485">
    <property type="entry name" value="CAT_C"/>
</dbReference>
<keyword evidence="4 6" id="KW-1133">Transmembrane helix</keyword>
<keyword evidence="3 6" id="KW-0812">Transmembrane</keyword>
<evidence type="ECO:0000256" key="1">
    <source>
        <dbReference type="ARBA" id="ARBA00004141"/>
    </source>
</evidence>
<dbReference type="PIRSF" id="PIRSF006060">
    <property type="entry name" value="AA_transporter"/>
    <property type="match status" value="1"/>
</dbReference>
<feature type="transmembrane region" description="Helical" evidence="6">
    <location>
        <begin position="300"/>
        <end position="324"/>
    </location>
</feature>
<dbReference type="RefSeq" id="WP_079685208.1">
    <property type="nucleotide sequence ID" value="NZ_FUZU01000001.1"/>
</dbReference>
<feature type="transmembrane region" description="Helical" evidence="6">
    <location>
        <begin position="261"/>
        <end position="279"/>
    </location>
</feature>
<reference evidence="8 9" key="1">
    <citation type="submission" date="2017-02" db="EMBL/GenBank/DDBJ databases">
        <authorList>
            <person name="Peterson S.W."/>
        </authorList>
    </citation>
    <scope>NUCLEOTIDE SEQUENCE [LARGE SCALE GENOMIC DNA]</scope>
    <source>
        <strain evidence="8 9">DSM 25262</strain>
    </source>
</reference>
<sequence>MFDSLFRKKPLSKILLDAEQGVDDGHGTHGLKKILGVKDLTSMGIAAVVGAGIFSTIGTAAFNGGPGISLLFIITAVTCGFSALCYAEFASRVPIAGSAYTYAYVSFGELVAWIIGWALILEYAIGNIVVAISWSGYFNNLLEGFGLHLPAWLTTDPTTAKHAFLLSQEAVAAGTPLTESLLYAQNAWNTAPVIFGKHIFVNLPAFIIVVLISILTYIGIRESKKMTNFLVVFKLLVIILVILVGFFFVDPGNWSPFLPNGFEGVLRGVSAVFYAYIGFDAISTTAEECKNPQRDLPRGMIYSLVICTVLYILIAFVLTGMVPFTQLKVADPLAFVFDTVGQKWIGYIVSVSAVIATTSVLLVFQLGQPRIWMSMSRDGLMPKAFAKIHPKYQTPWFSTIITGCIVAIPSLFMESGLMTDLTSIGTLFAFVLVSAGVLTLPHVTNIKGTAPAGKFKLPYINGKFIVPVLYIVFIYFSRDRVLSAVQNIGNEGLQEILFLIFIILGAILSVLTFIRNYSIIPILGVLFCAYLLIEIPALSWLYFFCWMGVGLVIYFSYGYWKSKLATNKS</sequence>
<dbReference type="GO" id="GO:0015171">
    <property type="term" value="F:amino acid transmembrane transporter activity"/>
    <property type="evidence" value="ECO:0007669"/>
    <property type="project" value="TreeGrafter"/>
</dbReference>
<dbReference type="GO" id="GO:0016020">
    <property type="term" value="C:membrane"/>
    <property type="evidence" value="ECO:0007669"/>
    <property type="project" value="UniProtKB-SubCell"/>
</dbReference>
<dbReference type="PANTHER" id="PTHR43243">
    <property type="entry name" value="INNER MEMBRANE TRANSPORTER YGJI-RELATED"/>
    <property type="match status" value="1"/>
</dbReference>
<dbReference type="OrthoDB" id="9762947at2"/>
<organism evidence="8 9">
    <name type="scientific">Ohtaekwangia koreensis</name>
    <dbReference type="NCBI Taxonomy" id="688867"/>
    <lineage>
        <taxon>Bacteria</taxon>
        <taxon>Pseudomonadati</taxon>
        <taxon>Bacteroidota</taxon>
        <taxon>Cytophagia</taxon>
        <taxon>Cytophagales</taxon>
        <taxon>Fulvivirgaceae</taxon>
        <taxon>Ohtaekwangia</taxon>
    </lineage>
</organism>
<feature type="transmembrane region" description="Helical" evidence="6">
    <location>
        <begin position="227"/>
        <end position="249"/>
    </location>
</feature>
<protein>
    <submittedName>
        <fullName evidence="8">Amino acid transporter</fullName>
    </submittedName>
</protein>